<dbReference type="Proteomes" id="UP001139494">
    <property type="component" value="Unassembled WGS sequence"/>
</dbReference>
<reference evidence="2" key="1">
    <citation type="journal article" date="2023" name="Front. Microbiol.">
        <title>Genomic-based phylogenetic and metabolic analyses of the genus Natronomonas, and description of Natronomonas aquatica sp. nov.</title>
        <authorList>
            <person name="Garcia-Roldan A."/>
            <person name="Duran-Viseras A."/>
            <person name="de la Haba R.R."/>
            <person name="Corral P."/>
            <person name="Sanchez-Porro C."/>
            <person name="Ventosa A."/>
        </authorList>
    </citation>
    <scope>NUCLEOTIDE SEQUENCE</scope>
    <source>
        <strain evidence="2">F2-12</strain>
    </source>
</reference>
<proteinExistence type="predicted"/>
<evidence type="ECO:0000256" key="1">
    <source>
        <dbReference type="SAM" id="MobiDB-lite"/>
    </source>
</evidence>
<evidence type="ECO:0000313" key="3">
    <source>
        <dbReference type="Proteomes" id="UP001139494"/>
    </source>
</evidence>
<keyword evidence="3" id="KW-1185">Reference proteome</keyword>
<name>A0A9R1D756_9EURY</name>
<accession>A0A9R1D756</accession>
<sequence>MGHRTLVAYDRDGYDLHYAHWRVDPAALTSETPFGGRSDDAWARERAEELLEPAGGRLSEPPGTAVETDPIATELSFVDLEAYVDPIEHEALYVVDDDFSVRTYLVFGIDGYAVGRADSPAVALVGYDGEADAAYLRGWLAGARAVRGVCGPDDGAIVRALRWLDPERGTVVWMPTGDAGVGDRPGTTTGTADRP</sequence>
<dbReference type="EMBL" id="JAHLKM010000004">
    <property type="protein sequence ID" value="MCQ4332860.1"/>
    <property type="molecule type" value="Genomic_DNA"/>
</dbReference>
<dbReference type="RefSeq" id="WP_256028802.1">
    <property type="nucleotide sequence ID" value="NZ_JAHLKM010000004.1"/>
</dbReference>
<comment type="caution">
    <text evidence="2">The sequence shown here is derived from an EMBL/GenBank/DDBJ whole genome shotgun (WGS) entry which is preliminary data.</text>
</comment>
<dbReference type="InterPro" id="IPR046622">
    <property type="entry name" value="DUF6735"/>
</dbReference>
<dbReference type="AlphaFoldDB" id="A0A9R1D756"/>
<feature type="region of interest" description="Disordered" evidence="1">
    <location>
        <begin position="174"/>
        <end position="195"/>
    </location>
</feature>
<dbReference type="Pfam" id="PF20509">
    <property type="entry name" value="DUF6735"/>
    <property type="match status" value="1"/>
</dbReference>
<protein>
    <submittedName>
        <fullName evidence="2">Uncharacterized protein</fullName>
    </submittedName>
</protein>
<gene>
    <name evidence="2" type="ORF">KM295_04985</name>
</gene>
<organism evidence="2 3">
    <name type="scientific">Natronomonas aquatica</name>
    <dbReference type="NCBI Taxonomy" id="2841590"/>
    <lineage>
        <taxon>Archaea</taxon>
        <taxon>Methanobacteriati</taxon>
        <taxon>Methanobacteriota</taxon>
        <taxon>Stenosarchaea group</taxon>
        <taxon>Halobacteria</taxon>
        <taxon>Halobacteriales</taxon>
        <taxon>Natronomonadaceae</taxon>
        <taxon>Natronomonas</taxon>
    </lineage>
</organism>
<feature type="compositionally biased region" description="Polar residues" evidence="1">
    <location>
        <begin position="186"/>
        <end position="195"/>
    </location>
</feature>
<evidence type="ECO:0000313" key="2">
    <source>
        <dbReference type="EMBL" id="MCQ4332860.1"/>
    </source>
</evidence>